<dbReference type="AlphaFoldDB" id="G0NCK3"/>
<dbReference type="FunCoup" id="G0NCK3">
    <property type="interactions" value="1919"/>
</dbReference>
<feature type="signal peptide" evidence="1">
    <location>
        <begin position="1"/>
        <end position="17"/>
    </location>
</feature>
<dbReference type="InParanoid" id="G0NCK3"/>
<dbReference type="eggNOG" id="ENOG502TI49">
    <property type="taxonomic scope" value="Eukaryota"/>
</dbReference>
<dbReference type="Pfam" id="PF08277">
    <property type="entry name" value="PAN_3"/>
    <property type="match status" value="1"/>
</dbReference>
<dbReference type="Proteomes" id="UP000008068">
    <property type="component" value="Unassembled WGS sequence"/>
</dbReference>
<dbReference type="InterPro" id="IPR006583">
    <property type="entry name" value="PAN-3_domain"/>
</dbReference>
<dbReference type="PANTHER" id="PTHR47629">
    <property type="entry name" value="C-TYPE LECTIN-RELATED"/>
    <property type="match status" value="1"/>
</dbReference>
<dbReference type="PANTHER" id="PTHR47629:SF8">
    <property type="entry name" value="PAN-3 DOMAIN-CONTAINING PROTEIN"/>
    <property type="match status" value="1"/>
</dbReference>
<evidence type="ECO:0000313" key="4">
    <source>
        <dbReference type="Proteomes" id="UP000008068"/>
    </source>
</evidence>
<dbReference type="SMART" id="SM00605">
    <property type="entry name" value="CW"/>
    <property type="match status" value="1"/>
</dbReference>
<feature type="chain" id="PRO_5003404721" description="PAN-3 domain-containing protein" evidence="1">
    <location>
        <begin position="18"/>
        <end position="265"/>
    </location>
</feature>
<proteinExistence type="predicted"/>
<keyword evidence="4" id="KW-1185">Reference proteome</keyword>
<evidence type="ECO:0000259" key="2">
    <source>
        <dbReference type="SMART" id="SM00605"/>
    </source>
</evidence>
<dbReference type="OMA" id="DINGMAQ"/>
<dbReference type="EMBL" id="GL379863">
    <property type="protein sequence ID" value="EGT57585.1"/>
    <property type="molecule type" value="Genomic_DNA"/>
</dbReference>
<accession>G0NCK3</accession>
<evidence type="ECO:0000256" key="1">
    <source>
        <dbReference type="SAM" id="SignalP"/>
    </source>
</evidence>
<name>G0NCK3_CAEBE</name>
<keyword evidence="1" id="KW-0732">Signal</keyword>
<dbReference type="OrthoDB" id="5873481at2759"/>
<gene>
    <name evidence="3" type="ORF">CAEBREN_26125</name>
</gene>
<sequence length="265" mass="29461">MLLLVLLFYTFLSFLASDPAPKMVVIWGVATGNKSEALVISWDACMAKCWEESSCVVISQTTAGCELYRFGFLFQVDQKDGVNAGKVGVKRILDTCSPMSNTTETYTSETTLYQYKIVEILPDTWSFSYDYYIECPTGSFVSIRGPNRVCIMIRVFPDPYCLNTKNATALCIKDGAIGLTGPYSRAEAEVIADHISLATKAAPIPGSYVYLNFWVDGTRVPPEEYVITDDTLDGTSGYNWKNDKGENEAAYIVRIDGVVWVYHNP</sequence>
<reference evidence="4" key="1">
    <citation type="submission" date="2011-07" db="EMBL/GenBank/DDBJ databases">
        <authorList>
            <consortium name="Caenorhabditis brenneri Sequencing and Analysis Consortium"/>
            <person name="Wilson R.K."/>
        </authorList>
    </citation>
    <scope>NUCLEOTIDE SEQUENCE [LARGE SCALE GENOMIC DNA]</scope>
    <source>
        <strain evidence="4">PB2801</strain>
    </source>
</reference>
<dbReference type="HOGENOM" id="CLU_045736_0_0_1"/>
<evidence type="ECO:0000313" key="3">
    <source>
        <dbReference type="EMBL" id="EGT57585.1"/>
    </source>
</evidence>
<protein>
    <recommendedName>
        <fullName evidence="2">PAN-3 domain-containing protein</fullName>
    </recommendedName>
</protein>
<organism evidence="4">
    <name type="scientific">Caenorhabditis brenneri</name>
    <name type="common">Nematode worm</name>
    <dbReference type="NCBI Taxonomy" id="135651"/>
    <lineage>
        <taxon>Eukaryota</taxon>
        <taxon>Metazoa</taxon>
        <taxon>Ecdysozoa</taxon>
        <taxon>Nematoda</taxon>
        <taxon>Chromadorea</taxon>
        <taxon>Rhabditida</taxon>
        <taxon>Rhabditina</taxon>
        <taxon>Rhabditomorpha</taxon>
        <taxon>Rhabditoidea</taxon>
        <taxon>Rhabditidae</taxon>
        <taxon>Peloderinae</taxon>
        <taxon>Caenorhabditis</taxon>
    </lineage>
</organism>
<feature type="domain" description="PAN-3" evidence="2">
    <location>
        <begin position="3"/>
        <end position="136"/>
    </location>
</feature>